<evidence type="ECO:0000256" key="5">
    <source>
        <dbReference type="ARBA" id="ARBA00022729"/>
    </source>
</evidence>
<dbReference type="GO" id="GO:0044718">
    <property type="term" value="P:siderophore transmembrane transport"/>
    <property type="evidence" value="ECO:0007669"/>
    <property type="project" value="TreeGrafter"/>
</dbReference>
<organism evidence="10 11">
    <name type="scientific">Neolewinella aurantiaca</name>
    <dbReference type="NCBI Taxonomy" id="2602767"/>
    <lineage>
        <taxon>Bacteria</taxon>
        <taxon>Pseudomonadati</taxon>
        <taxon>Bacteroidota</taxon>
        <taxon>Saprospiria</taxon>
        <taxon>Saprospirales</taxon>
        <taxon>Lewinellaceae</taxon>
        <taxon>Neolewinella</taxon>
    </lineage>
</organism>
<dbReference type="Gene3D" id="2.170.130.10">
    <property type="entry name" value="TonB-dependent receptor, plug domain"/>
    <property type="match status" value="1"/>
</dbReference>
<dbReference type="Proteomes" id="UP000321907">
    <property type="component" value="Unassembled WGS sequence"/>
</dbReference>
<keyword evidence="5 8" id="KW-0732">Signal</keyword>
<dbReference type="PANTHER" id="PTHR30069">
    <property type="entry name" value="TONB-DEPENDENT OUTER MEMBRANE RECEPTOR"/>
    <property type="match status" value="1"/>
</dbReference>
<feature type="chain" id="PRO_5022840869" evidence="8">
    <location>
        <begin position="19"/>
        <end position="867"/>
    </location>
</feature>
<name>A0A5C7FX56_9BACT</name>
<dbReference type="SUPFAM" id="SSF56935">
    <property type="entry name" value="Porins"/>
    <property type="match status" value="1"/>
</dbReference>
<feature type="domain" description="TonB-dependent receptor plug" evidence="9">
    <location>
        <begin position="231"/>
        <end position="304"/>
    </location>
</feature>
<evidence type="ECO:0000256" key="6">
    <source>
        <dbReference type="ARBA" id="ARBA00023136"/>
    </source>
</evidence>
<dbReference type="PANTHER" id="PTHR30069:SF29">
    <property type="entry name" value="HEMOGLOBIN AND HEMOGLOBIN-HAPTOGLOBIN-BINDING PROTEIN 1-RELATED"/>
    <property type="match status" value="1"/>
</dbReference>
<dbReference type="EMBL" id="VOXD01000009">
    <property type="protein sequence ID" value="TXF90134.1"/>
    <property type="molecule type" value="Genomic_DNA"/>
</dbReference>
<dbReference type="RefSeq" id="WP_147930173.1">
    <property type="nucleotide sequence ID" value="NZ_VOXD01000009.1"/>
</dbReference>
<comment type="caution">
    <text evidence="10">The sequence shown here is derived from an EMBL/GenBank/DDBJ whole genome shotgun (WGS) entry which is preliminary data.</text>
</comment>
<keyword evidence="11" id="KW-1185">Reference proteome</keyword>
<evidence type="ECO:0000256" key="4">
    <source>
        <dbReference type="ARBA" id="ARBA00022692"/>
    </source>
</evidence>
<keyword evidence="4" id="KW-0812">Transmembrane</keyword>
<evidence type="ECO:0000256" key="1">
    <source>
        <dbReference type="ARBA" id="ARBA00004571"/>
    </source>
</evidence>
<dbReference type="OrthoDB" id="9803050at2"/>
<dbReference type="GO" id="GO:0009279">
    <property type="term" value="C:cell outer membrane"/>
    <property type="evidence" value="ECO:0007669"/>
    <property type="project" value="UniProtKB-SubCell"/>
</dbReference>
<keyword evidence="10" id="KW-0675">Receptor</keyword>
<evidence type="ECO:0000313" key="11">
    <source>
        <dbReference type="Proteomes" id="UP000321907"/>
    </source>
</evidence>
<keyword evidence="6" id="KW-0472">Membrane</keyword>
<feature type="signal peptide" evidence="8">
    <location>
        <begin position="1"/>
        <end position="18"/>
    </location>
</feature>
<protein>
    <submittedName>
        <fullName evidence="10">TonB-dependent receptor</fullName>
    </submittedName>
</protein>
<dbReference type="Gene3D" id="2.40.170.20">
    <property type="entry name" value="TonB-dependent receptor, beta-barrel domain"/>
    <property type="match status" value="1"/>
</dbReference>
<keyword evidence="3" id="KW-1134">Transmembrane beta strand</keyword>
<dbReference type="InterPro" id="IPR012910">
    <property type="entry name" value="Plug_dom"/>
</dbReference>
<gene>
    <name evidence="10" type="ORF">FUA23_07800</name>
</gene>
<dbReference type="InterPro" id="IPR039426">
    <property type="entry name" value="TonB-dep_rcpt-like"/>
</dbReference>
<evidence type="ECO:0000313" key="10">
    <source>
        <dbReference type="EMBL" id="TXF90134.1"/>
    </source>
</evidence>
<keyword evidence="2" id="KW-0813">Transport</keyword>
<evidence type="ECO:0000256" key="7">
    <source>
        <dbReference type="ARBA" id="ARBA00023237"/>
    </source>
</evidence>
<dbReference type="InterPro" id="IPR036942">
    <property type="entry name" value="Beta-barrel_TonB_sf"/>
</dbReference>
<accession>A0A5C7FX56</accession>
<dbReference type="GO" id="GO:0015344">
    <property type="term" value="F:siderophore uptake transmembrane transporter activity"/>
    <property type="evidence" value="ECO:0007669"/>
    <property type="project" value="TreeGrafter"/>
</dbReference>
<evidence type="ECO:0000259" key="9">
    <source>
        <dbReference type="Pfam" id="PF07715"/>
    </source>
</evidence>
<comment type="subcellular location">
    <subcellularLocation>
        <location evidence="1">Cell outer membrane</location>
        <topology evidence="1">Multi-pass membrane protein</topology>
    </subcellularLocation>
</comment>
<dbReference type="Pfam" id="PF07715">
    <property type="entry name" value="Plug"/>
    <property type="match status" value="1"/>
</dbReference>
<evidence type="ECO:0000256" key="8">
    <source>
        <dbReference type="SAM" id="SignalP"/>
    </source>
</evidence>
<dbReference type="InterPro" id="IPR037066">
    <property type="entry name" value="Plug_dom_sf"/>
</dbReference>
<evidence type="ECO:0000256" key="2">
    <source>
        <dbReference type="ARBA" id="ARBA00022448"/>
    </source>
</evidence>
<sequence>MRFVAILLLLLLTCGVSAQDLQSVQLSVGFSDVPLRDAISHLEKKFDLNFSFPNAEIEACTVNCQFDEAGWAEIEQCLFGANNLQAAVLGEGYISLKPVPASTERSWELDFVVQSTDGLALPFVPLQFPGKAATTDESGRFRGVITAAPEDLVYLAYLGYESEEVRLKDFVSGNSRRISLRLSAIELSSVLVSEYLSDGISAPEDGAFIRVDPSRAPAVPGFTGPEVFRTLSLLPGISNTEETAGGLSIRGGSPDQNLVLWDGIPVYTGGHFFSMISPFSSELIDEVNVWRGGVGAAFGGRVGGLVEINTDEKVAKTLSAGAGLSLLTADAFVKAPLAGGKSDLQLAFRGSPGFLSEGPAYEGYRAQVFQGDVFARILRAEENNLPQREDFNFREFNGRWRYNFSPEQTLTVSGFSQHDDFGYLIGRGNTNRFFAEGLIVKNDGISGNYRQPLGKGEVLVQLTLSAFSGKGGTSFQNGGDGVSSRRASEIEESSARVEYELPVVGQSTLQAGVQAQQFRHELDYLTEDLLTDSLGAFSFSGGMANAVAAYGNYHWQGKERLFVEAGLRLQYYEPTGEVYPEPRLSLGYRTGKDWLVKAAYGESHQFTQEIVNLNAQRVSSMVSLWTLADNGRLPVAAGREGSLGISGEAGDWFFDVEGYYKRINGITTINTLLLREGFTKGTSRALGVDVLVKKRWANWRSWAIYTLSNTKWRFPELGPDYFPADNDRRHQLQLIHTYTNNGWSASVGWRIHSGIRYTEFRKVLTEVWPGSDWLVNRLEVGPTNEARLPAFHRLDFSVFRELVPTGKRWYARAGLSVSNLYGRRNLLERQYLVSATGLPAPNRYDLEEVDRTGLGFTPDLSLRIGFR</sequence>
<keyword evidence="7" id="KW-0998">Cell outer membrane</keyword>
<dbReference type="AlphaFoldDB" id="A0A5C7FX56"/>
<reference evidence="10 11" key="1">
    <citation type="submission" date="2019-08" db="EMBL/GenBank/DDBJ databases">
        <title>Lewinella sp. strain SSH13 Genome sequencing and assembly.</title>
        <authorList>
            <person name="Kim I."/>
        </authorList>
    </citation>
    <scope>NUCLEOTIDE SEQUENCE [LARGE SCALE GENOMIC DNA]</scope>
    <source>
        <strain evidence="10 11">SSH13</strain>
    </source>
</reference>
<evidence type="ECO:0000256" key="3">
    <source>
        <dbReference type="ARBA" id="ARBA00022452"/>
    </source>
</evidence>
<proteinExistence type="predicted"/>